<feature type="signal peptide" evidence="1">
    <location>
        <begin position="1"/>
        <end position="20"/>
    </location>
</feature>
<evidence type="ECO:0000313" key="3">
    <source>
        <dbReference type="Proteomes" id="UP000011081"/>
    </source>
</evidence>
<keyword evidence="1" id="KW-0732">Signal</keyword>
<dbReference type="AlphaFoldDB" id="L2GXI4"/>
<dbReference type="OrthoDB" id="10637731at2759"/>
<proteinExistence type="predicted"/>
<evidence type="ECO:0000256" key="1">
    <source>
        <dbReference type="SAM" id="SignalP"/>
    </source>
</evidence>
<dbReference type="Proteomes" id="UP000011081">
    <property type="component" value="Unassembled WGS sequence"/>
</dbReference>
<keyword evidence="3" id="KW-1185">Reference proteome</keyword>
<evidence type="ECO:0000313" key="2">
    <source>
        <dbReference type="EMBL" id="ELA47993.1"/>
    </source>
</evidence>
<accession>L2GXI4</accession>
<gene>
    <name evidence="2" type="ORF">VCUG_00576</name>
</gene>
<reference evidence="3" key="1">
    <citation type="submission" date="2011-03" db="EMBL/GenBank/DDBJ databases">
        <title>The genome sequence of Vavraia culicis strain floridensis.</title>
        <authorList>
            <consortium name="The Broad Institute Genome Sequencing Platform"/>
            <person name="Cuomo C."/>
            <person name="Becnel J."/>
            <person name="Sanscrainte N."/>
            <person name="Young S.K."/>
            <person name="Zeng Q."/>
            <person name="Gargeya S."/>
            <person name="Fitzgerald M."/>
            <person name="Haas B."/>
            <person name="Abouelleil A."/>
            <person name="Alvarado L."/>
            <person name="Arachchi H.M."/>
            <person name="Berlin A."/>
            <person name="Chapman S.B."/>
            <person name="Gearin G."/>
            <person name="Goldberg J."/>
            <person name="Griggs A."/>
            <person name="Gujja S."/>
            <person name="Hansen M."/>
            <person name="Heiman D."/>
            <person name="Howarth C."/>
            <person name="Larimer J."/>
            <person name="Lui A."/>
            <person name="MacDonald P.J.P."/>
            <person name="McCowen C."/>
            <person name="Montmayeur A."/>
            <person name="Murphy C."/>
            <person name="Neiman D."/>
            <person name="Pearson M."/>
            <person name="Priest M."/>
            <person name="Roberts A."/>
            <person name="Saif S."/>
            <person name="Shea T."/>
            <person name="Sisk P."/>
            <person name="Stolte C."/>
            <person name="Sykes S."/>
            <person name="Wortman J."/>
            <person name="Nusbaum C."/>
            <person name="Birren B."/>
        </authorList>
    </citation>
    <scope>NUCLEOTIDE SEQUENCE [LARGE SCALE GENOMIC DNA]</scope>
    <source>
        <strain evidence="3">floridensis</strain>
    </source>
</reference>
<protein>
    <submittedName>
        <fullName evidence="2">Uncharacterized protein</fullName>
    </submittedName>
</protein>
<dbReference type="InParanoid" id="L2GXI4"/>
<dbReference type="HOGENOM" id="CLU_1817264_0_0_1"/>
<name>L2GXI4_VAVCU</name>
<dbReference type="EMBL" id="GL877409">
    <property type="protein sequence ID" value="ELA47993.1"/>
    <property type="molecule type" value="Genomic_DNA"/>
</dbReference>
<organism evidence="2 3">
    <name type="scientific">Vavraia culicis (isolate floridensis)</name>
    <name type="common">Microsporidian parasite</name>
    <dbReference type="NCBI Taxonomy" id="948595"/>
    <lineage>
        <taxon>Eukaryota</taxon>
        <taxon>Fungi</taxon>
        <taxon>Fungi incertae sedis</taxon>
        <taxon>Microsporidia</taxon>
        <taxon>Pleistophoridae</taxon>
        <taxon>Vavraia</taxon>
    </lineage>
</organism>
<sequence length="142" mass="16508">MRYLNGLASLLRLLLQVVITGEHCRREYVNNGVRDRFEYLDDQDMVMGALWIIPMAIPVNGLKVDWWRFCTCILTRLKREGVCNEYGKINNGVALVKMLYDELRRAVNNSVLVMGRANKKLRMLLFAIQLLTDRFKTGRAEI</sequence>
<dbReference type="RefSeq" id="XP_008073595.1">
    <property type="nucleotide sequence ID" value="XM_008075404.1"/>
</dbReference>
<feature type="chain" id="PRO_5003960118" evidence="1">
    <location>
        <begin position="21"/>
        <end position="142"/>
    </location>
</feature>
<dbReference type="GeneID" id="19878462"/>
<dbReference type="VEuPathDB" id="MicrosporidiaDB:VCUG_00576"/>